<accession>A0AAV2FHB1</accession>
<keyword evidence="3" id="KW-1185">Reference proteome</keyword>
<keyword evidence="1" id="KW-0040">ANK repeat</keyword>
<dbReference type="EMBL" id="OZ034819">
    <property type="protein sequence ID" value="CAL1397362.1"/>
    <property type="molecule type" value="Genomic_DNA"/>
</dbReference>
<protein>
    <submittedName>
        <fullName evidence="2">Uncharacterized protein</fullName>
    </submittedName>
</protein>
<evidence type="ECO:0000256" key="1">
    <source>
        <dbReference type="PROSITE-ProRule" id="PRU00023"/>
    </source>
</evidence>
<dbReference type="InterPro" id="IPR036770">
    <property type="entry name" value="Ankyrin_rpt-contain_sf"/>
</dbReference>
<dbReference type="Gene3D" id="1.25.40.20">
    <property type="entry name" value="Ankyrin repeat-containing domain"/>
    <property type="match status" value="1"/>
</dbReference>
<dbReference type="AlphaFoldDB" id="A0AAV2FHB1"/>
<gene>
    <name evidence="2" type="ORF">LTRI10_LOCUS37667</name>
</gene>
<dbReference type="PROSITE" id="PS50088">
    <property type="entry name" value="ANK_REPEAT"/>
    <property type="match status" value="1"/>
</dbReference>
<reference evidence="2 3" key="1">
    <citation type="submission" date="2024-04" db="EMBL/GenBank/DDBJ databases">
        <authorList>
            <person name="Fracassetti M."/>
        </authorList>
    </citation>
    <scope>NUCLEOTIDE SEQUENCE [LARGE SCALE GENOMIC DNA]</scope>
</reference>
<organism evidence="2 3">
    <name type="scientific">Linum trigynum</name>
    <dbReference type="NCBI Taxonomy" id="586398"/>
    <lineage>
        <taxon>Eukaryota</taxon>
        <taxon>Viridiplantae</taxon>
        <taxon>Streptophyta</taxon>
        <taxon>Embryophyta</taxon>
        <taxon>Tracheophyta</taxon>
        <taxon>Spermatophyta</taxon>
        <taxon>Magnoliopsida</taxon>
        <taxon>eudicotyledons</taxon>
        <taxon>Gunneridae</taxon>
        <taxon>Pentapetalae</taxon>
        <taxon>rosids</taxon>
        <taxon>fabids</taxon>
        <taxon>Malpighiales</taxon>
        <taxon>Linaceae</taxon>
        <taxon>Linum</taxon>
    </lineage>
</organism>
<dbReference type="Gene3D" id="2.40.50.40">
    <property type="match status" value="1"/>
</dbReference>
<feature type="repeat" description="ANK" evidence="1">
    <location>
        <begin position="65"/>
        <end position="97"/>
    </location>
</feature>
<evidence type="ECO:0000313" key="3">
    <source>
        <dbReference type="Proteomes" id="UP001497516"/>
    </source>
</evidence>
<proteinExistence type="predicted"/>
<sequence length="113" mass="12076">MEYLIQWKDGHEPSWLLSDYISKNVLAEYESPLLTATKKADASALQSNLESDGGDARDVDAVDLAGRMALHFVSGLSSNQCVKLLAEAGAEVDHGDRGCGLVGKRVLDGGEEV</sequence>
<evidence type="ECO:0000313" key="2">
    <source>
        <dbReference type="EMBL" id="CAL1397362.1"/>
    </source>
</evidence>
<dbReference type="SUPFAM" id="SSF48403">
    <property type="entry name" value="Ankyrin repeat"/>
    <property type="match status" value="1"/>
</dbReference>
<dbReference type="InterPro" id="IPR002110">
    <property type="entry name" value="Ankyrin_rpt"/>
</dbReference>
<dbReference type="Proteomes" id="UP001497516">
    <property type="component" value="Chromosome 6"/>
</dbReference>
<name>A0AAV2FHB1_9ROSI</name>